<feature type="domain" description="Polysaccharide pyruvyl transferase" evidence="1">
    <location>
        <begin position="12"/>
        <end position="316"/>
    </location>
</feature>
<evidence type="ECO:0000259" key="1">
    <source>
        <dbReference type="Pfam" id="PF04230"/>
    </source>
</evidence>
<evidence type="ECO:0000313" key="3">
    <source>
        <dbReference type="Proteomes" id="UP000252479"/>
    </source>
</evidence>
<proteinExistence type="predicted"/>
<evidence type="ECO:0000313" key="2">
    <source>
        <dbReference type="EMBL" id="RCS69127.1"/>
    </source>
</evidence>
<dbReference type="GeneID" id="303190446"/>
<keyword evidence="2" id="KW-0808">Transferase</keyword>
<organism evidence="2 3">
    <name type="scientific">Vibrio casei</name>
    <dbReference type="NCBI Taxonomy" id="673372"/>
    <lineage>
        <taxon>Bacteria</taxon>
        <taxon>Pseudomonadati</taxon>
        <taxon>Pseudomonadota</taxon>
        <taxon>Gammaproteobacteria</taxon>
        <taxon>Vibrionales</taxon>
        <taxon>Vibrionaceae</taxon>
        <taxon>Vibrio</taxon>
    </lineage>
</organism>
<protein>
    <submittedName>
        <fullName evidence="2">Polysaccharide pyruvyl transferase family protein</fullName>
    </submittedName>
</protein>
<sequence>MIVEIKGVQFVNKGAELMLHAILEQVKNKWPNVEFVLEANPNSLYSERIKLGAYQKISLRKNIFDFNMLSYKLPKSLRKSFKDKWGLITEADIDVVLDASGFSYGDQWGSLKIRHLAGELNRAKQNGKKYIFMPQALGPFTRSNDIKYLKKNLPKADLICAREEVSYKHINDLIGDNENLKLFPDFTNLVNGSIPSYYNNGKEKVVIIPNSNMINKRNKNTDWVNSYLLVLCNAVKVIKSMGLIPVLLNHEGKGDGDLCLAINEQFDNSLEIIEEHDPLKVKGIIGGSKAIICSRFHGCVSALAQKTPCLGTSWSHKYEQLFSEYSKAEGLIQPQDDLSIIEDKLKKAISEIMDDSYVNKVEKYKSESKIMWNTVFERISDENVKVK</sequence>
<dbReference type="RefSeq" id="WP_086962158.1">
    <property type="nucleotide sequence ID" value="NZ_FUKS01000041.1"/>
</dbReference>
<accession>A0A368LG32</accession>
<dbReference type="AlphaFoldDB" id="A0A368LG32"/>
<comment type="caution">
    <text evidence="2">The sequence shown here is derived from an EMBL/GenBank/DDBJ whole genome shotgun (WGS) entry which is preliminary data.</text>
</comment>
<name>A0A368LG32_9VIBR</name>
<dbReference type="EMBL" id="QPGL01000003">
    <property type="protein sequence ID" value="RCS69127.1"/>
    <property type="molecule type" value="Genomic_DNA"/>
</dbReference>
<dbReference type="Proteomes" id="UP000252479">
    <property type="component" value="Unassembled WGS sequence"/>
</dbReference>
<dbReference type="InterPro" id="IPR007345">
    <property type="entry name" value="Polysacch_pyruvyl_Trfase"/>
</dbReference>
<dbReference type="Pfam" id="PF04230">
    <property type="entry name" value="PS_pyruv_trans"/>
    <property type="match status" value="1"/>
</dbReference>
<dbReference type="PANTHER" id="PTHR36836:SF1">
    <property type="entry name" value="COLANIC ACID BIOSYNTHESIS PROTEIN WCAK"/>
    <property type="match status" value="1"/>
</dbReference>
<keyword evidence="3" id="KW-1185">Reference proteome</keyword>
<gene>
    <name evidence="2" type="ORF">CIK83_16100</name>
</gene>
<dbReference type="PANTHER" id="PTHR36836">
    <property type="entry name" value="COLANIC ACID BIOSYNTHESIS PROTEIN WCAK"/>
    <property type="match status" value="1"/>
</dbReference>
<reference evidence="2 3" key="1">
    <citation type="journal article" date="2017" name="Elife">
        <title>Extensive horizontal gene transfer in cheese-associated bacteria.</title>
        <authorList>
            <person name="Bonham K.S."/>
            <person name="Wolfe B.E."/>
            <person name="Dutton R.J."/>
        </authorList>
    </citation>
    <scope>NUCLEOTIDE SEQUENCE [LARGE SCALE GENOMIC DNA]</scope>
    <source>
        <strain evidence="2 3">JB196</strain>
    </source>
</reference>
<dbReference type="GO" id="GO:0016740">
    <property type="term" value="F:transferase activity"/>
    <property type="evidence" value="ECO:0007669"/>
    <property type="project" value="UniProtKB-KW"/>
</dbReference>